<evidence type="ECO:0000256" key="1">
    <source>
        <dbReference type="SAM" id="MobiDB-lite"/>
    </source>
</evidence>
<evidence type="ECO:0000313" key="3">
    <source>
        <dbReference type="Proteomes" id="UP000620156"/>
    </source>
</evidence>
<reference evidence="2" key="2">
    <citation type="submission" date="2020-09" db="EMBL/GenBank/DDBJ databases">
        <authorList>
            <person name="Sun Q."/>
            <person name="Ohkuma M."/>
        </authorList>
    </citation>
    <scope>NUCLEOTIDE SEQUENCE</scope>
    <source>
        <strain evidence="2">JCM 3131</strain>
    </source>
</reference>
<sequence length="56" mass="6066">MALRGGARLRRDGDRLTPGGTPAGGVVFRRGAEPEEMRTGHDLSGLLTDRARFDSR</sequence>
<reference evidence="2" key="1">
    <citation type="journal article" date="2014" name="Int. J. Syst. Evol. Microbiol.">
        <title>Complete genome sequence of Corynebacterium casei LMG S-19264T (=DSM 44701T), isolated from a smear-ripened cheese.</title>
        <authorList>
            <consortium name="US DOE Joint Genome Institute (JGI-PGF)"/>
            <person name="Walter F."/>
            <person name="Albersmeier A."/>
            <person name="Kalinowski J."/>
            <person name="Ruckert C."/>
        </authorList>
    </citation>
    <scope>NUCLEOTIDE SEQUENCE</scope>
    <source>
        <strain evidence="2">JCM 3131</strain>
    </source>
</reference>
<accession>A0A918BI39</accession>
<dbReference type="Proteomes" id="UP000620156">
    <property type="component" value="Unassembled WGS sequence"/>
</dbReference>
<name>A0A918BI39_9ACTN</name>
<feature type="compositionally biased region" description="Basic and acidic residues" evidence="1">
    <location>
        <begin position="30"/>
        <end position="41"/>
    </location>
</feature>
<dbReference type="AlphaFoldDB" id="A0A918BI39"/>
<proteinExistence type="predicted"/>
<comment type="caution">
    <text evidence="2">The sequence shown here is derived from an EMBL/GenBank/DDBJ whole genome shotgun (WGS) entry which is preliminary data.</text>
</comment>
<evidence type="ECO:0000313" key="2">
    <source>
        <dbReference type="EMBL" id="GGQ70012.1"/>
    </source>
</evidence>
<feature type="region of interest" description="Disordered" evidence="1">
    <location>
        <begin position="1"/>
        <end position="56"/>
    </location>
</feature>
<protein>
    <submittedName>
        <fullName evidence="2">Uncharacterized protein</fullName>
    </submittedName>
</protein>
<keyword evidence="3" id="KW-1185">Reference proteome</keyword>
<gene>
    <name evidence="2" type="ORF">GCM10010145_44750</name>
</gene>
<organism evidence="2 3">
    <name type="scientific">Streptomyces ruber</name>
    <dbReference type="NCBI Taxonomy" id="83378"/>
    <lineage>
        <taxon>Bacteria</taxon>
        <taxon>Bacillati</taxon>
        <taxon>Actinomycetota</taxon>
        <taxon>Actinomycetes</taxon>
        <taxon>Kitasatosporales</taxon>
        <taxon>Streptomycetaceae</taxon>
        <taxon>Streptomyces</taxon>
    </lineage>
</organism>
<dbReference type="EMBL" id="BMQK01000010">
    <property type="protein sequence ID" value="GGQ70012.1"/>
    <property type="molecule type" value="Genomic_DNA"/>
</dbReference>